<gene>
    <name evidence="3" type="ORF">C8D97_108127</name>
</gene>
<evidence type="ECO:0000256" key="1">
    <source>
        <dbReference type="SAM" id="MobiDB-lite"/>
    </source>
</evidence>
<dbReference type="Proteomes" id="UP000245790">
    <property type="component" value="Unassembled WGS sequence"/>
</dbReference>
<dbReference type="AlphaFoldDB" id="A0A316G487"/>
<feature type="compositionally biased region" description="Acidic residues" evidence="1">
    <location>
        <begin position="224"/>
        <end position="234"/>
    </location>
</feature>
<dbReference type="OrthoDB" id="7067694at2"/>
<feature type="region of interest" description="Disordered" evidence="1">
    <location>
        <begin position="121"/>
        <end position="146"/>
    </location>
</feature>
<evidence type="ECO:0000313" key="3">
    <source>
        <dbReference type="EMBL" id="PWK49217.1"/>
    </source>
</evidence>
<keyword evidence="2" id="KW-0812">Transmembrane</keyword>
<evidence type="ECO:0000256" key="2">
    <source>
        <dbReference type="SAM" id="Phobius"/>
    </source>
</evidence>
<keyword evidence="4" id="KW-1185">Reference proteome</keyword>
<comment type="caution">
    <text evidence="3">The sequence shown here is derived from an EMBL/GenBank/DDBJ whole genome shotgun (WGS) entry which is preliminary data.</text>
</comment>
<name>A0A316G487_9GAMM</name>
<proteinExistence type="predicted"/>
<protein>
    <submittedName>
        <fullName evidence="3">Uncharacterized protein</fullName>
    </submittedName>
</protein>
<reference evidence="3 4" key="1">
    <citation type="submission" date="2018-05" db="EMBL/GenBank/DDBJ databases">
        <title>Genomic Encyclopedia of Type Strains, Phase IV (KMG-IV): sequencing the most valuable type-strain genomes for metagenomic binning, comparative biology and taxonomic classification.</title>
        <authorList>
            <person name="Goeker M."/>
        </authorList>
    </citation>
    <scope>NUCLEOTIDE SEQUENCE [LARGE SCALE GENOMIC DNA]</scope>
    <source>
        <strain evidence="3 4">DSM 25350</strain>
    </source>
</reference>
<feature type="compositionally biased region" description="Acidic residues" evidence="1">
    <location>
        <begin position="247"/>
        <end position="284"/>
    </location>
</feature>
<dbReference type="EMBL" id="QGGU01000008">
    <property type="protein sequence ID" value="PWK49217.1"/>
    <property type="molecule type" value="Genomic_DNA"/>
</dbReference>
<accession>A0A316G487</accession>
<keyword evidence="2" id="KW-0472">Membrane</keyword>
<sequence length="284" mass="31663">MNESWFSWLLVVEIVLPFVIVSILLIVLLVRGQSRYKDAMRELILNVKDNEPVQKEATQRFLHEKLGLDEKAVEKHSADIIRERKFFFRTFVSSVLNKDVENLASLDEELSRITEKYHDLTVGSATKPAPEESDASSDTSALNSQLEAKEAQIEALKQESKSLKQEVHITLTTLNNIFAEYSSMFGEDIAKKDMSVEQILTAMESFSGAKSDDSSSDAAPMDATTEDEPDDVSDLDSMPLEDISTGEADDDAGTQEESGSDDPSWEDAFEESGDEMEESDQNKS</sequence>
<organism evidence="3 4">
    <name type="scientific">Pleionea mediterranea</name>
    <dbReference type="NCBI Taxonomy" id="523701"/>
    <lineage>
        <taxon>Bacteria</taxon>
        <taxon>Pseudomonadati</taxon>
        <taxon>Pseudomonadota</taxon>
        <taxon>Gammaproteobacteria</taxon>
        <taxon>Oceanospirillales</taxon>
        <taxon>Pleioneaceae</taxon>
        <taxon>Pleionea</taxon>
    </lineage>
</organism>
<dbReference type="RefSeq" id="WP_109764016.1">
    <property type="nucleotide sequence ID" value="NZ_QGGU01000008.1"/>
</dbReference>
<feature type="region of interest" description="Disordered" evidence="1">
    <location>
        <begin position="206"/>
        <end position="284"/>
    </location>
</feature>
<keyword evidence="2" id="KW-1133">Transmembrane helix</keyword>
<evidence type="ECO:0000313" key="4">
    <source>
        <dbReference type="Proteomes" id="UP000245790"/>
    </source>
</evidence>
<feature type="transmembrane region" description="Helical" evidence="2">
    <location>
        <begin position="6"/>
        <end position="30"/>
    </location>
</feature>
<feature type="compositionally biased region" description="Polar residues" evidence="1">
    <location>
        <begin position="136"/>
        <end position="146"/>
    </location>
</feature>